<evidence type="ECO:0000256" key="8">
    <source>
        <dbReference type="ARBA" id="ARBA00022840"/>
    </source>
</evidence>
<dbReference type="NCBIfam" id="TIGR00877">
    <property type="entry name" value="purD"/>
    <property type="match status" value="1"/>
</dbReference>
<dbReference type="SUPFAM" id="SSF52440">
    <property type="entry name" value="PreATP-grasp domain"/>
    <property type="match status" value="1"/>
</dbReference>
<evidence type="ECO:0000313" key="16">
    <source>
        <dbReference type="Proteomes" id="UP000316242"/>
    </source>
</evidence>
<comment type="cofactor">
    <cofactor evidence="1">
        <name>Mn(2+)</name>
        <dbReference type="ChEBI" id="CHEBI:29035"/>
    </cofactor>
</comment>
<dbReference type="InterPro" id="IPR016185">
    <property type="entry name" value="PreATP-grasp_dom_sf"/>
</dbReference>
<dbReference type="InterPro" id="IPR020560">
    <property type="entry name" value="PRibGlycinamide_synth_C-dom"/>
</dbReference>
<dbReference type="InterPro" id="IPR011761">
    <property type="entry name" value="ATP-grasp"/>
</dbReference>
<dbReference type="InterPro" id="IPR013815">
    <property type="entry name" value="ATP_grasp_subdomain_1"/>
</dbReference>
<dbReference type="InterPro" id="IPR020559">
    <property type="entry name" value="PRibGlycinamide_synth_CS"/>
</dbReference>
<evidence type="ECO:0000259" key="14">
    <source>
        <dbReference type="PROSITE" id="PS50975"/>
    </source>
</evidence>
<dbReference type="InterPro" id="IPR000115">
    <property type="entry name" value="PRibGlycinamide_synth"/>
</dbReference>
<proteinExistence type="inferred from homology"/>
<comment type="pathway">
    <text evidence="3 12">Purine metabolism; IMP biosynthesis via de novo pathway; N(1)-(5-phospho-D-ribosyl)glycinamide from 5-phospho-alpha-D-ribose 1-diphosphate: step 2/2.</text>
</comment>
<dbReference type="EMBL" id="BJNE01000019">
    <property type="protein sequence ID" value="GEC13764.1"/>
    <property type="molecule type" value="Genomic_DNA"/>
</dbReference>
<comment type="caution">
    <text evidence="15">The sequence shown here is derived from an EMBL/GenBank/DDBJ whole genome shotgun (WGS) entry which is preliminary data.</text>
</comment>
<comment type="similarity">
    <text evidence="9 12">Belongs to the GARS family.</text>
</comment>
<dbReference type="InterPro" id="IPR020562">
    <property type="entry name" value="PRibGlycinamide_synth_N"/>
</dbReference>
<evidence type="ECO:0000256" key="13">
    <source>
        <dbReference type="PROSITE-ProRule" id="PRU00409"/>
    </source>
</evidence>
<evidence type="ECO:0000313" key="15">
    <source>
        <dbReference type="EMBL" id="GEC13764.1"/>
    </source>
</evidence>
<dbReference type="Gene3D" id="3.30.470.20">
    <property type="entry name" value="ATP-grasp fold, B domain"/>
    <property type="match status" value="1"/>
</dbReference>
<evidence type="ECO:0000256" key="2">
    <source>
        <dbReference type="ARBA" id="ARBA00001946"/>
    </source>
</evidence>
<dbReference type="EC" id="6.3.4.13" evidence="4 12"/>
<reference evidence="15 16" key="1">
    <citation type="submission" date="2019-06" db="EMBL/GenBank/DDBJ databases">
        <title>Whole genome shotgun sequence of Glutamicibacter nicotianae NBRC 14234.</title>
        <authorList>
            <person name="Hosoyama A."/>
            <person name="Uohara A."/>
            <person name="Ohji S."/>
            <person name="Ichikawa N."/>
        </authorList>
    </citation>
    <scope>NUCLEOTIDE SEQUENCE [LARGE SCALE GENOMIC DNA]</scope>
    <source>
        <strain evidence="15 16">NBRC 14234</strain>
    </source>
</reference>
<dbReference type="Gene3D" id="3.30.1490.20">
    <property type="entry name" value="ATP-grasp fold, A domain"/>
    <property type="match status" value="1"/>
</dbReference>
<dbReference type="Pfam" id="PF01071">
    <property type="entry name" value="GARS_A"/>
    <property type="match status" value="1"/>
</dbReference>
<gene>
    <name evidence="12 15" type="primary">purD</name>
    <name evidence="15" type="ORF">ANI01nite_29670</name>
</gene>
<keyword evidence="7 12" id="KW-0658">Purine biosynthesis</keyword>
<dbReference type="InterPro" id="IPR037123">
    <property type="entry name" value="PRibGlycinamide_synth_C_sf"/>
</dbReference>
<dbReference type="InterPro" id="IPR011054">
    <property type="entry name" value="Rudment_hybrid_motif"/>
</dbReference>
<sequence length="439" mass="45142">MAHGFSGKLDRVKVLVIGPGGREHAIVRALSADPYVNEVHCAPGNAGIAQDVTTHAIDAQDPAAVVALAQELGSDLVVVGPEAPLAAGVADALIAAQIPVFGPTQAAAQLEASKAFAKNVMAAAEVPTAMAHVAATREEAANALDDFGAPYVVKDDGLAAGKGVVVTSDREEALEHADACFAAGGTVVIEEFLDGPEVSLFVICDGKHAVPLSPAQDFKRIFANDEGPNTGGMGAYSPLEWLPENFVDEVMDRVAYPTLREMEKRGTPFTGVLYCGLAITKRGIRVIEFNARFGDPETQAVLARLKTPLGGVLLAAATGRLDDAEQLTWSAQTAVDVVIAAENYPDTPVKGAVISGLDAANAIEGVHVMHAGTSADADGNTIVSGGRVLAVVGLGDGLAAARAAAYAGVAEISWDGAQSRTDIALKAERGEIVIANDSK</sequence>
<dbReference type="SUPFAM" id="SSF51246">
    <property type="entry name" value="Rudiment single hybrid motif"/>
    <property type="match status" value="1"/>
</dbReference>
<evidence type="ECO:0000256" key="7">
    <source>
        <dbReference type="ARBA" id="ARBA00022755"/>
    </source>
</evidence>
<evidence type="ECO:0000256" key="1">
    <source>
        <dbReference type="ARBA" id="ARBA00001936"/>
    </source>
</evidence>
<evidence type="ECO:0000256" key="12">
    <source>
        <dbReference type="HAMAP-Rule" id="MF_00138"/>
    </source>
</evidence>
<dbReference type="Pfam" id="PF02844">
    <property type="entry name" value="GARS_N"/>
    <property type="match status" value="1"/>
</dbReference>
<dbReference type="PROSITE" id="PS50975">
    <property type="entry name" value="ATP_GRASP"/>
    <property type="match status" value="1"/>
</dbReference>
<comment type="catalytic activity">
    <reaction evidence="12">
        <text>5-phospho-beta-D-ribosylamine + glycine + ATP = N(1)-(5-phospho-beta-D-ribosyl)glycinamide + ADP + phosphate + H(+)</text>
        <dbReference type="Rhea" id="RHEA:17453"/>
        <dbReference type="ChEBI" id="CHEBI:15378"/>
        <dbReference type="ChEBI" id="CHEBI:30616"/>
        <dbReference type="ChEBI" id="CHEBI:43474"/>
        <dbReference type="ChEBI" id="CHEBI:57305"/>
        <dbReference type="ChEBI" id="CHEBI:58681"/>
        <dbReference type="ChEBI" id="CHEBI:143788"/>
        <dbReference type="ChEBI" id="CHEBI:456216"/>
        <dbReference type="EC" id="6.3.4.13"/>
    </reaction>
</comment>
<dbReference type="SMART" id="SM01210">
    <property type="entry name" value="GARS_C"/>
    <property type="match status" value="1"/>
</dbReference>
<comment type="cofactor">
    <cofactor evidence="2">
        <name>Mg(2+)</name>
        <dbReference type="ChEBI" id="CHEBI:18420"/>
    </cofactor>
</comment>
<dbReference type="PROSITE" id="PS00184">
    <property type="entry name" value="GARS"/>
    <property type="match status" value="1"/>
</dbReference>
<keyword evidence="16" id="KW-1185">Reference proteome</keyword>
<accession>A0ABQ0RPM2</accession>
<dbReference type="PANTHER" id="PTHR43472">
    <property type="entry name" value="PHOSPHORIBOSYLAMINE--GLYCINE LIGASE"/>
    <property type="match status" value="1"/>
</dbReference>
<evidence type="ECO:0000256" key="11">
    <source>
        <dbReference type="ARBA" id="ARBA00042864"/>
    </source>
</evidence>
<dbReference type="InterPro" id="IPR020561">
    <property type="entry name" value="PRibGlycinamid_synth_ATP-grasp"/>
</dbReference>
<dbReference type="Gene3D" id="3.90.600.10">
    <property type="entry name" value="Phosphoribosylglycinamide synthetase, C-terminal domain"/>
    <property type="match status" value="1"/>
</dbReference>
<dbReference type="SUPFAM" id="SSF56059">
    <property type="entry name" value="Glutathione synthetase ATP-binding domain-like"/>
    <property type="match status" value="1"/>
</dbReference>
<evidence type="ECO:0000256" key="5">
    <source>
        <dbReference type="ARBA" id="ARBA00022598"/>
    </source>
</evidence>
<evidence type="ECO:0000256" key="10">
    <source>
        <dbReference type="ARBA" id="ARBA00042242"/>
    </source>
</evidence>
<dbReference type="Gene3D" id="3.40.50.20">
    <property type="match status" value="1"/>
</dbReference>
<dbReference type="HAMAP" id="MF_00138">
    <property type="entry name" value="GARS"/>
    <property type="match status" value="1"/>
</dbReference>
<feature type="domain" description="ATP-grasp" evidence="14">
    <location>
        <begin position="118"/>
        <end position="318"/>
    </location>
</feature>
<dbReference type="SMART" id="SM01209">
    <property type="entry name" value="GARS_A"/>
    <property type="match status" value="1"/>
</dbReference>
<dbReference type="Proteomes" id="UP000316242">
    <property type="component" value="Unassembled WGS sequence"/>
</dbReference>
<keyword evidence="6 13" id="KW-0547">Nucleotide-binding</keyword>
<name>A0ABQ0RPM2_GLUNI</name>
<evidence type="ECO:0000256" key="4">
    <source>
        <dbReference type="ARBA" id="ARBA00013255"/>
    </source>
</evidence>
<dbReference type="Pfam" id="PF02843">
    <property type="entry name" value="GARS_C"/>
    <property type="match status" value="1"/>
</dbReference>
<keyword evidence="5 12" id="KW-0436">Ligase</keyword>
<dbReference type="GO" id="GO:0016874">
    <property type="term" value="F:ligase activity"/>
    <property type="evidence" value="ECO:0007669"/>
    <property type="project" value="UniProtKB-KW"/>
</dbReference>
<dbReference type="PANTHER" id="PTHR43472:SF1">
    <property type="entry name" value="PHOSPHORIBOSYLAMINE--GLYCINE LIGASE, CHLOROPLASTIC"/>
    <property type="match status" value="1"/>
</dbReference>
<evidence type="ECO:0000256" key="9">
    <source>
        <dbReference type="ARBA" id="ARBA00038345"/>
    </source>
</evidence>
<protein>
    <recommendedName>
        <fullName evidence="4 12">Phosphoribosylamine--glycine ligase</fullName>
        <ecNumber evidence="4 12">6.3.4.13</ecNumber>
    </recommendedName>
    <alternativeName>
        <fullName evidence="12">GARS</fullName>
    </alternativeName>
    <alternativeName>
        <fullName evidence="10 12">Glycinamide ribonucleotide synthetase</fullName>
    </alternativeName>
    <alternativeName>
        <fullName evidence="11 12">Phosphoribosylglycinamide synthetase</fullName>
    </alternativeName>
</protein>
<organism evidence="15 16">
    <name type="scientific">Glutamicibacter nicotianae</name>
    <name type="common">Arthrobacter nicotianae</name>
    <dbReference type="NCBI Taxonomy" id="37929"/>
    <lineage>
        <taxon>Bacteria</taxon>
        <taxon>Bacillati</taxon>
        <taxon>Actinomycetota</taxon>
        <taxon>Actinomycetes</taxon>
        <taxon>Micrococcales</taxon>
        <taxon>Micrococcaceae</taxon>
        <taxon>Glutamicibacter</taxon>
    </lineage>
</organism>
<evidence type="ECO:0000256" key="6">
    <source>
        <dbReference type="ARBA" id="ARBA00022741"/>
    </source>
</evidence>
<evidence type="ECO:0000256" key="3">
    <source>
        <dbReference type="ARBA" id="ARBA00005174"/>
    </source>
</evidence>
<keyword evidence="8 13" id="KW-0067">ATP-binding</keyword>